<proteinExistence type="predicted"/>
<keyword evidence="2" id="KW-1185">Reference proteome</keyword>
<gene>
    <name evidence="1" type="ORF">QT711_09815</name>
</gene>
<dbReference type="RefSeq" id="WP_317943856.1">
    <property type="nucleotide sequence ID" value="NZ_JAUBDI010000008.1"/>
</dbReference>
<organism evidence="1 2">
    <name type="scientific">Sporosarcina saromensis</name>
    <dbReference type="NCBI Taxonomy" id="359365"/>
    <lineage>
        <taxon>Bacteria</taxon>
        <taxon>Bacillati</taxon>
        <taxon>Bacillota</taxon>
        <taxon>Bacilli</taxon>
        <taxon>Bacillales</taxon>
        <taxon>Caryophanaceae</taxon>
        <taxon>Sporosarcina</taxon>
    </lineage>
</organism>
<dbReference type="EMBL" id="JAUBDI010000008">
    <property type="protein sequence ID" value="MDW0113483.1"/>
    <property type="molecule type" value="Genomic_DNA"/>
</dbReference>
<accession>A0ABU4GB01</accession>
<protein>
    <submittedName>
        <fullName evidence="1">Uncharacterized protein</fullName>
    </submittedName>
</protein>
<dbReference type="Proteomes" id="UP001282284">
    <property type="component" value="Unassembled WGS sequence"/>
</dbReference>
<evidence type="ECO:0000313" key="2">
    <source>
        <dbReference type="Proteomes" id="UP001282284"/>
    </source>
</evidence>
<comment type="caution">
    <text evidence="1">The sequence shown here is derived from an EMBL/GenBank/DDBJ whole genome shotgun (WGS) entry which is preliminary data.</text>
</comment>
<reference evidence="1 2" key="1">
    <citation type="submission" date="2023-06" db="EMBL/GenBank/DDBJ databases">
        <title>Sporosarcina sp. nov., isolated from Korean traditional fermented seafood 'Jeotgal'.</title>
        <authorList>
            <person name="Yang A.I."/>
            <person name="Shin N.-R."/>
        </authorList>
    </citation>
    <scope>NUCLEOTIDE SEQUENCE [LARGE SCALE GENOMIC DNA]</scope>
    <source>
        <strain evidence="1 2">KCTC13119</strain>
    </source>
</reference>
<sequence length="219" mass="25084">MNLLNVRKGQFVYYNNKLHKVYSVKPFFKKSVHLIRLEDLEQEIVTAKEITLYKPKHLDSFLFNYERYTLHKEAKASVGDYILIINPKPDSLDHHHLHAIEIVSSIEANGVISNKSNGIKHSEYWVMVPRLEEGATIIDLAQPDSHESAEQAKRQEQHIRQTYTPKIGDVYQKNNTDPVLQAMVVAIKGDTAYLGGDIEVPIEKLINSKTWSLLARVPL</sequence>
<name>A0ABU4GB01_9BACL</name>
<evidence type="ECO:0000313" key="1">
    <source>
        <dbReference type="EMBL" id="MDW0113483.1"/>
    </source>
</evidence>